<dbReference type="Gene3D" id="3.40.1080.10">
    <property type="entry name" value="Glutaconate Coenzyme A-transferase"/>
    <property type="match status" value="1"/>
</dbReference>
<dbReference type="SUPFAM" id="SSF100950">
    <property type="entry name" value="NagB/RpiA/CoA transferase-like"/>
    <property type="match status" value="2"/>
</dbReference>
<evidence type="ECO:0000256" key="1">
    <source>
        <dbReference type="ARBA" id="ARBA00009632"/>
    </source>
</evidence>
<dbReference type="InterPro" id="IPR003702">
    <property type="entry name" value="ActCoA_hydro_N"/>
</dbReference>
<evidence type="ECO:0000256" key="2">
    <source>
        <dbReference type="ARBA" id="ARBA00022679"/>
    </source>
</evidence>
<dbReference type="InterPro" id="IPR046433">
    <property type="entry name" value="ActCoA_hydro"/>
</dbReference>
<protein>
    <submittedName>
        <fullName evidence="5">Acyl-CoA hydrolase</fullName>
    </submittedName>
</protein>
<evidence type="ECO:0000259" key="3">
    <source>
        <dbReference type="Pfam" id="PF02550"/>
    </source>
</evidence>
<dbReference type="PANTHER" id="PTHR21432">
    <property type="entry name" value="ACETYL-COA HYDROLASE-RELATED"/>
    <property type="match status" value="1"/>
</dbReference>
<dbReference type="InterPro" id="IPR026888">
    <property type="entry name" value="AcetylCoA_hyd_C"/>
</dbReference>
<dbReference type="InterPro" id="IPR037171">
    <property type="entry name" value="NagB/RpiA_transferase-like"/>
</dbReference>
<organism evidence="5 6">
    <name type="scientific">Dethiosulfatibacter aminovorans DSM 17477</name>
    <dbReference type="NCBI Taxonomy" id="1121476"/>
    <lineage>
        <taxon>Bacteria</taxon>
        <taxon>Bacillati</taxon>
        <taxon>Bacillota</taxon>
        <taxon>Tissierellia</taxon>
        <taxon>Dethiosulfatibacter</taxon>
    </lineage>
</organism>
<dbReference type="GO" id="GO:0008775">
    <property type="term" value="F:acetate CoA-transferase activity"/>
    <property type="evidence" value="ECO:0007669"/>
    <property type="project" value="InterPro"/>
</dbReference>
<dbReference type="OrthoDB" id="9801795at2"/>
<evidence type="ECO:0000313" key="6">
    <source>
        <dbReference type="Proteomes" id="UP000184052"/>
    </source>
</evidence>
<dbReference type="InterPro" id="IPR038460">
    <property type="entry name" value="AcetylCoA_hyd_C_sf"/>
</dbReference>
<proteinExistence type="inferred from homology"/>
<reference evidence="5 6" key="1">
    <citation type="submission" date="2016-11" db="EMBL/GenBank/DDBJ databases">
        <authorList>
            <person name="Jaros S."/>
            <person name="Januszkiewicz K."/>
            <person name="Wedrychowicz H."/>
        </authorList>
    </citation>
    <scope>NUCLEOTIDE SEQUENCE [LARGE SCALE GENOMIC DNA]</scope>
    <source>
        <strain evidence="5 6">DSM 17477</strain>
    </source>
</reference>
<dbReference type="Pfam" id="PF02550">
    <property type="entry name" value="AcetylCoA_hydro"/>
    <property type="match status" value="1"/>
</dbReference>
<dbReference type="Pfam" id="PF13336">
    <property type="entry name" value="AcetylCoA_hyd_C"/>
    <property type="match status" value="1"/>
</dbReference>
<dbReference type="RefSeq" id="WP_073050769.1">
    <property type="nucleotide sequence ID" value="NZ_FQZL01000040.1"/>
</dbReference>
<dbReference type="AlphaFoldDB" id="A0A1M6MAY2"/>
<name>A0A1M6MAY2_9FIRM</name>
<accession>A0A1M6MAY2</accession>
<dbReference type="Gene3D" id="3.30.750.70">
    <property type="entry name" value="4-hydroxybutyrate coenzyme like domains"/>
    <property type="match status" value="1"/>
</dbReference>
<dbReference type="GO" id="GO:0006083">
    <property type="term" value="P:acetate metabolic process"/>
    <property type="evidence" value="ECO:0007669"/>
    <property type="project" value="InterPro"/>
</dbReference>
<dbReference type="Gene3D" id="3.40.1080.20">
    <property type="entry name" value="Acetyl-CoA hydrolase/transferase C-terminal domain"/>
    <property type="match status" value="1"/>
</dbReference>
<dbReference type="EMBL" id="FQZL01000040">
    <property type="protein sequence ID" value="SHJ80638.1"/>
    <property type="molecule type" value="Genomic_DNA"/>
</dbReference>
<dbReference type="GO" id="GO:0016787">
    <property type="term" value="F:hydrolase activity"/>
    <property type="evidence" value="ECO:0007669"/>
    <property type="project" value="UniProtKB-KW"/>
</dbReference>
<dbReference type="PANTHER" id="PTHR21432:SF20">
    <property type="entry name" value="ACETYL-COA HYDROLASE"/>
    <property type="match status" value="1"/>
</dbReference>
<feature type="domain" description="Acetyl-CoA hydrolase/transferase N-terminal" evidence="3">
    <location>
        <begin position="5"/>
        <end position="185"/>
    </location>
</feature>
<dbReference type="Proteomes" id="UP000184052">
    <property type="component" value="Unassembled WGS sequence"/>
</dbReference>
<comment type="similarity">
    <text evidence="1">Belongs to the acetyl-CoA hydrolase/transferase family.</text>
</comment>
<gene>
    <name evidence="5" type="ORF">SAMN02745751_03416</name>
</gene>
<keyword evidence="2" id="KW-0808">Transferase</keyword>
<keyword evidence="6" id="KW-1185">Reference proteome</keyword>
<evidence type="ECO:0000313" key="5">
    <source>
        <dbReference type="EMBL" id="SHJ80638.1"/>
    </source>
</evidence>
<feature type="domain" description="Acetyl-CoA hydrolase/transferase C-terminal" evidence="4">
    <location>
        <begin position="265"/>
        <end position="420"/>
    </location>
</feature>
<sequence length="427" mass="46815">MSWKQTYNSKLVSVKEAASKIESGDKIWFAPISAAPVQLIEAITDRVDELENVDMMSGLLLHPFKFLQDPKYIGRINYHTVFYGPCARAFYDVGNVNINSVHLSKLDKVFIEEKPNVLLADVSLPDEDGYLYYGSMGVSTNGLVSELAEKIIVQVNKNQPKVKGTKHRIHVSEVDYICEFDHELVELPQPEVSEIDKKIAAHILPLITDGSTIQIGLGGLANAIGYGLVEKKNLAVHTEMFTDSMVYLAKKGVITGKMFAGFGLGNRETYEFIGEGKVELAPIYEVNNPYEVGKNDKFISINAGLMADLTGQVCSESLGFKQYSSTGGALDFVRGAGISKGGKSFICIPSTNTSKDGKLHSTIDVSLPPGAIVTIPRTDTMFIATEYGVADLSNKPIEERVKALVSIAHPDFREELLEKAKSKKIIK</sequence>
<evidence type="ECO:0000259" key="4">
    <source>
        <dbReference type="Pfam" id="PF13336"/>
    </source>
</evidence>
<keyword evidence="5" id="KW-0378">Hydrolase</keyword>
<dbReference type="STRING" id="1121476.SAMN02745751_03416"/>